<evidence type="ECO:0000313" key="1">
    <source>
        <dbReference type="EMBL" id="GAF96760.1"/>
    </source>
</evidence>
<comment type="caution">
    <text evidence="1">The sequence shown here is derived from an EMBL/GenBank/DDBJ whole genome shotgun (WGS) entry which is preliminary data.</text>
</comment>
<gene>
    <name evidence="1" type="ORF">S01H1_21689</name>
</gene>
<accession>X0V7Y1</accession>
<reference evidence="1" key="1">
    <citation type="journal article" date="2014" name="Front. Microbiol.">
        <title>High frequency of phylogenetically diverse reductive dehalogenase-homologous genes in deep subseafloor sedimentary metagenomes.</title>
        <authorList>
            <person name="Kawai M."/>
            <person name="Futagami T."/>
            <person name="Toyoda A."/>
            <person name="Takaki Y."/>
            <person name="Nishi S."/>
            <person name="Hori S."/>
            <person name="Arai W."/>
            <person name="Tsubouchi T."/>
            <person name="Morono Y."/>
            <person name="Uchiyama I."/>
            <person name="Ito T."/>
            <person name="Fujiyama A."/>
            <person name="Inagaki F."/>
            <person name="Takami H."/>
        </authorList>
    </citation>
    <scope>NUCLEOTIDE SEQUENCE</scope>
    <source>
        <strain evidence="1">Expedition CK06-06</strain>
    </source>
</reference>
<dbReference type="AlphaFoldDB" id="X0V7Y1"/>
<sequence length="74" mass="8991">EMEIYQRLLQEAGFSVVDRMLYDGFKGLKDEVSPLRLMFKWPILGQYLQRRLRSWKWAERNLGHMILFVCRKAQ</sequence>
<protein>
    <submittedName>
        <fullName evidence="1">Uncharacterized protein</fullName>
    </submittedName>
</protein>
<proteinExistence type="predicted"/>
<feature type="non-terminal residue" evidence="1">
    <location>
        <position position="1"/>
    </location>
</feature>
<organism evidence="1">
    <name type="scientific">marine sediment metagenome</name>
    <dbReference type="NCBI Taxonomy" id="412755"/>
    <lineage>
        <taxon>unclassified sequences</taxon>
        <taxon>metagenomes</taxon>
        <taxon>ecological metagenomes</taxon>
    </lineage>
</organism>
<name>X0V7Y1_9ZZZZ</name>
<dbReference type="EMBL" id="BARS01012072">
    <property type="protein sequence ID" value="GAF96760.1"/>
    <property type="molecule type" value="Genomic_DNA"/>
</dbReference>